<evidence type="ECO:0000313" key="3">
    <source>
        <dbReference type="EMBL" id="MBK0403225.1"/>
    </source>
</evidence>
<evidence type="ECO:0000256" key="1">
    <source>
        <dbReference type="SAM" id="SignalP"/>
    </source>
</evidence>
<reference evidence="3 4" key="1">
    <citation type="submission" date="2020-12" db="EMBL/GenBank/DDBJ databases">
        <title>Bacterial novel species Adhaeribacter sp. BT258 isolated from soil.</title>
        <authorList>
            <person name="Jung H.-Y."/>
        </authorList>
    </citation>
    <scope>NUCLEOTIDE SEQUENCE [LARGE SCALE GENOMIC DNA]</scope>
    <source>
        <strain evidence="3 4">BT258</strain>
    </source>
</reference>
<name>A0ABS1C1F3_9BACT</name>
<dbReference type="Proteomes" id="UP000644147">
    <property type="component" value="Unassembled WGS sequence"/>
</dbReference>
<keyword evidence="4" id="KW-1185">Reference proteome</keyword>
<keyword evidence="1" id="KW-0732">Signal</keyword>
<feature type="chain" id="PRO_5047210858" evidence="1">
    <location>
        <begin position="20"/>
        <end position="259"/>
    </location>
</feature>
<accession>A0ABS1C1F3</accession>
<dbReference type="EMBL" id="JAEHFX010000004">
    <property type="protein sequence ID" value="MBK0403225.1"/>
    <property type="molecule type" value="Genomic_DNA"/>
</dbReference>
<protein>
    <submittedName>
        <fullName evidence="3">PorT family protein</fullName>
    </submittedName>
</protein>
<comment type="caution">
    <text evidence="3">The sequence shown here is derived from an EMBL/GenBank/DDBJ whole genome shotgun (WGS) entry which is preliminary data.</text>
</comment>
<dbReference type="RefSeq" id="WP_200505981.1">
    <property type="nucleotide sequence ID" value="NZ_JAEHFX010000004.1"/>
</dbReference>
<dbReference type="Pfam" id="PF13568">
    <property type="entry name" value="OMP_b-brl_2"/>
    <property type="match status" value="1"/>
</dbReference>
<evidence type="ECO:0000313" key="4">
    <source>
        <dbReference type="Proteomes" id="UP000644147"/>
    </source>
</evidence>
<sequence length="259" mass="28664">MKKYLLLLGALCGSTFGFAQGDYTPSTTNRFEVGLKAGINNTWIVIDNELTNNEHHNHQFMIKPLGGASIGLKFTDNASLMLEGFYSRQGAKFELTDDNDGGKKIGEKNIKLDYLVVPLLIKYTGVGETRFAFQIGGQMAFLLSGEEENTFDQSGTIENSYSGGPRAYTQGTYLLATTDADKETPETGKFNKKDFNVVADIGLEHDLSESSYFSLGLRLAYGFKDIRAEEVQASPYDLDKFTLRYNVTGGLHAGIHWFL</sequence>
<organism evidence="3 4">
    <name type="scientific">Adhaeribacter terrigena</name>
    <dbReference type="NCBI Taxonomy" id="2793070"/>
    <lineage>
        <taxon>Bacteria</taxon>
        <taxon>Pseudomonadati</taxon>
        <taxon>Bacteroidota</taxon>
        <taxon>Cytophagia</taxon>
        <taxon>Cytophagales</taxon>
        <taxon>Hymenobacteraceae</taxon>
        <taxon>Adhaeribacter</taxon>
    </lineage>
</organism>
<gene>
    <name evidence="3" type="ORF">I5M27_09525</name>
</gene>
<dbReference type="InterPro" id="IPR025665">
    <property type="entry name" value="Beta-barrel_OMP_2"/>
</dbReference>
<evidence type="ECO:0000259" key="2">
    <source>
        <dbReference type="Pfam" id="PF13568"/>
    </source>
</evidence>
<proteinExistence type="predicted"/>
<feature type="domain" description="Outer membrane protein beta-barrel" evidence="2">
    <location>
        <begin position="18"/>
        <end position="226"/>
    </location>
</feature>
<feature type="signal peptide" evidence="1">
    <location>
        <begin position="1"/>
        <end position="19"/>
    </location>
</feature>